<dbReference type="InterPro" id="IPR000600">
    <property type="entry name" value="ROK"/>
</dbReference>
<comment type="similarity">
    <text evidence="1">Belongs to the ROK (NagC/XylR) family.</text>
</comment>
<dbReference type="Gene3D" id="3.30.420.40">
    <property type="match status" value="2"/>
</dbReference>
<accession>A0A6J4MDF0</accession>
<evidence type="ECO:0000256" key="1">
    <source>
        <dbReference type="ARBA" id="ARBA00006479"/>
    </source>
</evidence>
<protein>
    <submittedName>
        <fullName evidence="2">Predicted N-acetyl-glucosamine kinase 2, ROK family</fullName>
        <ecNumber evidence="2">2.7.1.59</ecNumber>
    </submittedName>
</protein>
<name>A0A6J4MDF0_9ACTN</name>
<dbReference type="GO" id="GO:0045127">
    <property type="term" value="F:N-acetylglucosamine kinase activity"/>
    <property type="evidence" value="ECO:0007669"/>
    <property type="project" value="UniProtKB-EC"/>
</dbReference>
<dbReference type="EMBL" id="CADCUH010000153">
    <property type="protein sequence ID" value="CAA9355627.1"/>
    <property type="molecule type" value="Genomic_DNA"/>
</dbReference>
<dbReference type="SUPFAM" id="SSF53067">
    <property type="entry name" value="Actin-like ATPase domain"/>
    <property type="match status" value="1"/>
</dbReference>
<evidence type="ECO:0000313" key="2">
    <source>
        <dbReference type="EMBL" id="CAA9355627.1"/>
    </source>
</evidence>
<keyword evidence="2" id="KW-0808">Transferase</keyword>
<dbReference type="PANTHER" id="PTHR18964:SF149">
    <property type="entry name" value="BIFUNCTIONAL UDP-N-ACETYLGLUCOSAMINE 2-EPIMERASE_N-ACETYLMANNOSAMINE KINASE"/>
    <property type="match status" value="1"/>
</dbReference>
<dbReference type="Pfam" id="PF00480">
    <property type="entry name" value="ROK"/>
    <property type="match status" value="1"/>
</dbReference>
<dbReference type="EC" id="2.7.1.59" evidence="2"/>
<dbReference type="InterPro" id="IPR043129">
    <property type="entry name" value="ATPase_NBD"/>
</dbReference>
<gene>
    <name evidence="2" type="ORF">AVDCRST_MAG36-2274</name>
</gene>
<proteinExistence type="inferred from homology"/>
<organism evidence="2">
    <name type="scientific">uncultured Nocardioidaceae bacterium</name>
    <dbReference type="NCBI Taxonomy" id="253824"/>
    <lineage>
        <taxon>Bacteria</taxon>
        <taxon>Bacillati</taxon>
        <taxon>Actinomycetota</taxon>
        <taxon>Actinomycetes</taxon>
        <taxon>Propionibacteriales</taxon>
        <taxon>Nocardioidaceae</taxon>
        <taxon>environmental samples</taxon>
    </lineage>
</organism>
<sequence>MGTVVLAFDVGGTTVKAEVLDEDLRVVTASTVPTPRGPAVVDELAGLGGRLLGDLPDDVRGRVSAVGLAFPGIVDAVRGVSVYSANLGLRDTEVTAPLARALGLPVALGHDVVAAAEAERRCGAAADLVDPVVVVIGTGVFAVSYVDGRRVSGVSGQAGELGHLPVRPDGPACRCGARGCLEAVASAGAVARAYAAAVGREVDGAREVVAALGTDPVADRVWAAATEALGDGLLAAVALLAPGAVVLGGGLAQAGPLLTDPVLRRMRLAGPPLAVPPLLTAAFGTRAGVVGAALLALDAARAAGTAGSAGAAGAAR</sequence>
<dbReference type="PANTHER" id="PTHR18964">
    <property type="entry name" value="ROK (REPRESSOR, ORF, KINASE) FAMILY"/>
    <property type="match status" value="1"/>
</dbReference>
<keyword evidence="2" id="KW-0418">Kinase</keyword>
<reference evidence="2" key="1">
    <citation type="submission" date="2020-02" db="EMBL/GenBank/DDBJ databases">
        <authorList>
            <person name="Meier V. D."/>
        </authorList>
    </citation>
    <scope>NUCLEOTIDE SEQUENCE</scope>
    <source>
        <strain evidence="2">AVDCRST_MAG36</strain>
    </source>
</reference>
<dbReference type="AlphaFoldDB" id="A0A6J4MDF0"/>